<dbReference type="InterPro" id="IPR039425">
    <property type="entry name" value="RNA_pol_sigma-70-like"/>
</dbReference>
<evidence type="ECO:0000313" key="7">
    <source>
        <dbReference type="Proteomes" id="UP000572051"/>
    </source>
</evidence>
<feature type="domain" description="RNA polymerase sigma-70 region 2" evidence="5">
    <location>
        <begin position="36"/>
        <end position="101"/>
    </location>
</feature>
<dbReference type="RefSeq" id="WP_246406394.1">
    <property type="nucleotide sequence ID" value="NZ_JACCFS010000001.1"/>
</dbReference>
<evidence type="ECO:0000256" key="2">
    <source>
        <dbReference type="ARBA" id="ARBA00023082"/>
    </source>
</evidence>
<evidence type="ECO:0000259" key="5">
    <source>
        <dbReference type="Pfam" id="PF04542"/>
    </source>
</evidence>
<dbReference type="AlphaFoldDB" id="A0A7Z0ERH4"/>
<dbReference type="InterPro" id="IPR013325">
    <property type="entry name" value="RNA_pol_sigma_r2"/>
</dbReference>
<dbReference type="PANTHER" id="PTHR43133">
    <property type="entry name" value="RNA POLYMERASE ECF-TYPE SIGMA FACTO"/>
    <property type="match status" value="1"/>
</dbReference>
<evidence type="ECO:0000313" key="6">
    <source>
        <dbReference type="EMBL" id="NYJ36952.1"/>
    </source>
</evidence>
<keyword evidence="2" id="KW-0731">Sigma factor</keyword>
<reference evidence="6 7" key="1">
    <citation type="submission" date="2020-07" db="EMBL/GenBank/DDBJ databases">
        <title>Sequencing the genomes of 1000 actinobacteria strains.</title>
        <authorList>
            <person name="Klenk H.-P."/>
        </authorList>
    </citation>
    <scope>NUCLEOTIDE SEQUENCE [LARGE SCALE GENOMIC DNA]</scope>
    <source>
        <strain evidence="6 7">DSM 44442</strain>
    </source>
</reference>
<dbReference type="InterPro" id="IPR007627">
    <property type="entry name" value="RNA_pol_sigma70_r2"/>
</dbReference>
<keyword evidence="3" id="KW-0238">DNA-binding</keyword>
<dbReference type="PANTHER" id="PTHR43133:SF8">
    <property type="entry name" value="RNA POLYMERASE SIGMA FACTOR HI_1459-RELATED"/>
    <property type="match status" value="1"/>
</dbReference>
<comment type="caution">
    <text evidence="6">The sequence shown here is derived from an EMBL/GenBank/DDBJ whole genome shotgun (WGS) entry which is preliminary data.</text>
</comment>
<dbReference type="Gene3D" id="1.10.1740.10">
    <property type="match status" value="1"/>
</dbReference>
<sequence>MPISATTGLDSDGLEPGDAELVRRASAGDARAWELIVDRHLPLVNAIARSYRLSVPDREDAVQNVWLTLNQHLTRLRTPDRLRAWLRRVTNDACVRQRRHALRQRPVDPHLLADLAPADGHDPESAYLERERHEELHRAIRRLTDTRDRAAVLHYLDETPPPAWVHGAGPRAAANHRRRIIRTLRRIMKGPA</sequence>
<evidence type="ECO:0000256" key="3">
    <source>
        <dbReference type="ARBA" id="ARBA00023125"/>
    </source>
</evidence>
<dbReference type="Proteomes" id="UP000572051">
    <property type="component" value="Unassembled WGS sequence"/>
</dbReference>
<name>A0A7Z0ERH4_9ACTN</name>
<dbReference type="GO" id="GO:0016987">
    <property type="term" value="F:sigma factor activity"/>
    <property type="evidence" value="ECO:0007669"/>
    <property type="project" value="UniProtKB-KW"/>
</dbReference>
<dbReference type="InterPro" id="IPR014284">
    <property type="entry name" value="RNA_pol_sigma-70_dom"/>
</dbReference>
<keyword evidence="7" id="KW-1185">Reference proteome</keyword>
<accession>A0A7Z0ERH4</accession>
<dbReference type="GO" id="GO:0003677">
    <property type="term" value="F:DNA binding"/>
    <property type="evidence" value="ECO:0007669"/>
    <property type="project" value="UniProtKB-KW"/>
</dbReference>
<protein>
    <submittedName>
        <fullName evidence="6">RNA polymerase sigma factor (Sigma-70 family)</fullName>
    </submittedName>
</protein>
<dbReference type="SUPFAM" id="SSF88946">
    <property type="entry name" value="Sigma2 domain of RNA polymerase sigma factors"/>
    <property type="match status" value="1"/>
</dbReference>
<evidence type="ECO:0000256" key="4">
    <source>
        <dbReference type="ARBA" id="ARBA00023163"/>
    </source>
</evidence>
<dbReference type="Pfam" id="PF04542">
    <property type="entry name" value="Sigma70_r2"/>
    <property type="match status" value="1"/>
</dbReference>
<organism evidence="6 7">
    <name type="scientific">Nocardiopsis aegyptia</name>
    <dbReference type="NCBI Taxonomy" id="220378"/>
    <lineage>
        <taxon>Bacteria</taxon>
        <taxon>Bacillati</taxon>
        <taxon>Actinomycetota</taxon>
        <taxon>Actinomycetes</taxon>
        <taxon>Streptosporangiales</taxon>
        <taxon>Nocardiopsidaceae</taxon>
        <taxon>Nocardiopsis</taxon>
    </lineage>
</organism>
<keyword evidence="4" id="KW-0804">Transcription</keyword>
<keyword evidence="1" id="KW-0805">Transcription regulation</keyword>
<evidence type="ECO:0000256" key="1">
    <source>
        <dbReference type="ARBA" id="ARBA00023015"/>
    </source>
</evidence>
<dbReference type="EMBL" id="JACCFS010000001">
    <property type="protein sequence ID" value="NYJ36952.1"/>
    <property type="molecule type" value="Genomic_DNA"/>
</dbReference>
<proteinExistence type="predicted"/>
<gene>
    <name evidence="6" type="ORF">HNR10_004833</name>
</gene>
<dbReference type="GO" id="GO:0006352">
    <property type="term" value="P:DNA-templated transcription initiation"/>
    <property type="evidence" value="ECO:0007669"/>
    <property type="project" value="InterPro"/>
</dbReference>
<dbReference type="NCBIfam" id="TIGR02937">
    <property type="entry name" value="sigma70-ECF"/>
    <property type="match status" value="1"/>
</dbReference>